<dbReference type="Pfam" id="PF13843">
    <property type="entry name" value="DDE_Tnp_1_7"/>
    <property type="match status" value="1"/>
</dbReference>
<evidence type="ECO:0000259" key="1">
    <source>
        <dbReference type="Pfam" id="PF13843"/>
    </source>
</evidence>
<dbReference type="PANTHER" id="PTHR46599">
    <property type="entry name" value="PIGGYBAC TRANSPOSABLE ELEMENT-DERIVED PROTEIN 4"/>
    <property type="match status" value="1"/>
</dbReference>
<sequence>MSGVWVRAFPPEEKEVFKPYDELISPRNMPDTNAQPVAYFYLFFTLNLMKQFVKETNRCHELIIHMCMIAKTFIATIGANSRVHIWLKHGQLNIKEFKEFIAVILNMGLIRKPTLEQYWKTPWFREMFSRNRFQLILKFLHVVNNKTIPSKGQQGYRPDAKFKPVIDHFNMRSKYLYKPSQKLSIDES</sequence>
<dbReference type="Proteomes" id="UP001217089">
    <property type="component" value="Unassembled WGS sequence"/>
</dbReference>
<feature type="domain" description="PiggyBac transposable element-derived protein" evidence="1">
    <location>
        <begin position="36"/>
        <end position="188"/>
    </location>
</feature>
<protein>
    <recommendedName>
        <fullName evidence="1">PiggyBac transposable element-derived protein domain-containing protein</fullName>
    </recommendedName>
</protein>
<evidence type="ECO:0000313" key="3">
    <source>
        <dbReference type="Proteomes" id="UP001217089"/>
    </source>
</evidence>
<organism evidence="2 3">
    <name type="scientific">Tegillarca granosa</name>
    <name type="common">Malaysian cockle</name>
    <name type="synonym">Anadara granosa</name>
    <dbReference type="NCBI Taxonomy" id="220873"/>
    <lineage>
        <taxon>Eukaryota</taxon>
        <taxon>Metazoa</taxon>
        <taxon>Spiralia</taxon>
        <taxon>Lophotrochozoa</taxon>
        <taxon>Mollusca</taxon>
        <taxon>Bivalvia</taxon>
        <taxon>Autobranchia</taxon>
        <taxon>Pteriomorphia</taxon>
        <taxon>Arcoida</taxon>
        <taxon>Arcoidea</taxon>
        <taxon>Arcidae</taxon>
        <taxon>Tegillarca</taxon>
    </lineage>
</organism>
<comment type="caution">
    <text evidence="2">The sequence shown here is derived from an EMBL/GenBank/DDBJ whole genome shotgun (WGS) entry which is preliminary data.</text>
</comment>
<evidence type="ECO:0000313" key="2">
    <source>
        <dbReference type="EMBL" id="KAJ8304087.1"/>
    </source>
</evidence>
<keyword evidence="3" id="KW-1185">Reference proteome</keyword>
<dbReference type="InterPro" id="IPR029526">
    <property type="entry name" value="PGBD"/>
</dbReference>
<dbReference type="EMBL" id="JARBDR010000903">
    <property type="protein sequence ID" value="KAJ8304087.1"/>
    <property type="molecule type" value="Genomic_DNA"/>
</dbReference>
<accession>A0ABQ9EFL0</accession>
<dbReference type="PANTHER" id="PTHR46599:SF3">
    <property type="entry name" value="PIGGYBAC TRANSPOSABLE ELEMENT-DERIVED PROTEIN 4"/>
    <property type="match status" value="1"/>
</dbReference>
<proteinExistence type="predicted"/>
<name>A0ABQ9EFL0_TEGGR</name>
<reference evidence="2 3" key="1">
    <citation type="submission" date="2022-12" db="EMBL/GenBank/DDBJ databases">
        <title>Chromosome-level genome of Tegillarca granosa.</title>
        <authorList>
            <person name="Kim J."/>
        </authorList>
    </citation>
    <scope>NUCLEOTIDE SEQUENCE [LARGE SCALE GENOMIC DNA]</scope>
    <source>
        <strain evidence="2">Teg-2019</strain>
        <tissue evidence="2">Adductor muscle</tissue>
    </source>
</reference>
<gene>
    <name evidence="2" type="ORF">KUTeg_017670</name>
</gene>